<dbReference type="CDD" id="cd08679">
    <property type="entry name" value="C2_DOCK180_related"/>
    <property type="match status" value="1"/>
</dbReference>
<keyword evidence="8" id="KW-0732">Signal</keyword>
<feature type="compositionally biased region" description="Basic and acidic residues" evidence="7">
    <location>
        <begin position="2679"/>
        <end position="2711"/>
    </location>
</feature>
<dbReference type="InterPro" id="IPR036028">
    <property type="entry name" value="SH3-like_dom_sf"/>
</dbReference>
<keyword evidence="4" id="KW-0597">Phosphoprotein</keyword>
<evidence type="ECO:0000256" key="8">
    <source>
        <dbReference type="SAM" id="SignalP"/>
    </source>
</evidence>
<dbReference type="InterPro" id="IPR042455">
    <property type="entry name" value="DOCK_N_sub1"/>
</dbReference>
<dbReference type="SUPFAM" id="SSF53448">
    <property type="entry name" value="Nucleotide-diphospho-sugar transferases"/>
    <property type="match status" value="1"/>
</dbReference>
<dbReference type="InterPro" id="IPR029044">
    <property type="entry name" value="Nucleotide-diphossugar_trans"/>
</dbReference>
<dbReference type="InterPro" id="IPR027007">
    <property type="entry name" value="C2_DOCK-type_domain"/>
</dbReference>
<dbReference type="InterPro" id="IPR026791">
    <property type="entry name" value="DOCK"/>
</dbReference>
<dbReference type="Pfam" id="PF16172">
    <property type="entry name" value="DOCK_N"/>
    <property type="match status" value="1"/>
</dbReference>
<dbReference type="Pfam" id="PF23554">
    <property type="entry name" value="TPR_DOCK"/>
    <property type="match status" value="1"/>
</dbReference>
<dbReference type="CDD" id="cd11684">
    <property type="entry name" value="DHR2_DOCK"/>
    <property type="match status" value="1"/>
</dbReference>
<dbReference type="GO" id="GO:0005737">
    <property type="term" value="C:cytoplasm"/>
    <property type="evidence" value="ECO:0007669"/>
    <property type="project" value="UniProtKB-SubCell"/>
</dbReference>
<feature type="compositionally biased region" description="Low complexity" evidence="7">
    <location>
        <begin position="2253"/>
        <end position="2267"/>
    </location>
</feature>
<feature type="domain" description="C2 DOCK-type" evidence="10">
    <location>
        <begin position="635"/>
        <end position="818"/>
    </location>
</feature>
<dbReference type="SUPFAM" id="SSF48371">
    <property type="entry name" value="ARM repeat"/>
    <property type="match status" value="1"/>
</dbReference>
<evidence type="ECO:0000256" key="6">
    <source>
        <dbReference type="PROSITE-ProRule" id="PRU00983"/>
    </source>
</evidence>
<dbReference type="PANTHER" id="PTHR45653:SF10">
    <property type="entry name" value="MYOBLAST CITY, ISOFORM B"/>
    <property type="match status" value="1"/>
</dbReference>
<feature type="domain" description="DOCKER" evidence="11">
    <location>
        <begin position="1466"/>
        <end position="1918"/>
    </location>
</feature>
<feature type="compositionally biased region" description="Polar residues" evidence="7">
    <location>
        <begin position="455"/>
        <end position="477"/>
    </location>
</feature>
<comment type="subcellular location">
    <subcellularLocation>
        <location evidence="1">Cytoplasm</location>
    </subcellularLocation>
</comment>
<dbReference type="InterPro" id="IPR035892">
    <property type="entry name" value="C2_domain_sf"/>
</dbReference>
<dbReference type="GO" id="GO:0031267">
    <property type="term" value="F:small GTPase binding"/>
    <property type="evidence" value="ECO:0007669"/>
    <property type="project" value="TreeGrafter"/>
</dbReference>
<dbReference type="Gene3D" id="2.30.30.40">
    <property type="entry name" value="SH3 Domains"/>
    <property type="match status" value="1"/>
</dbReference>
<feature type="compositionally biased region" description="Acidic residues" evidence="7">
    <location>
        <begin position="2665"/>
        <end position="2677"/>
    </location>
</feature>
<feature type="compositionally biased region" description="Gly residues" evidence="7">
    <location>
        <begin position="2097"/>
        <end position="2113"/>
    </location>
</feature>
<keyword evidence="13" id="KW-1185">Reference proteome</keyword>
<evidence type="ECO:0000259" key="9">
    <source>
        <dbReference type="PROSITE" id="PS50002"/>
    </source>
</evidence>
<feature type="chain" id="PRO_5041941100" evidence="8">
    <location>
        <begin position="22"/>
        <end position="2840"/>
    </location>
</feature>
<dbReference type="InterPro" id="IPR027357">
    <property type="entry name" value="DOCKER_dom"/>
</dbReference>
<evidence type="ECO:0000256" key="5">
    <source>
        <dbReference type="PROSITE-ProRule" id="PRU00192"/>
    </source>
</evidence>
<feature type="region of interest" description="Disordered" evidence="7">
    <location>
        <begin position="110"/>
        <end position="185"/>
    </location>
</feature>
<evidence type="ECO:0000256" key="2">
    <source>
        <dbReference type="ARBA" id="ARBA00022443"/>
    </source>
</evidence>
<comment type="caution">
    <text evidence="12">The sequence shown here is derived from an EMBL/GenBank/DDBJ whole genome shotgun (WGS) entry which is preliminary data.</text>
</comment>
<name>A0AAD9I648_9PEZI</name>
<evidence type="ECO:0000256" key="7">
    <source>
        <dbReference type="SAM" id="MobiDB-lite"/>
    </source>
</evidence>
<feature type="compositionally biased region" description="Low complexity" evidence="7">
    <location>
        <begin position="110"/>
        <end position="120"/>
    </location>
</feature>
<dbReference type="Gene3D" id="1.25.40.410">
    <property type="match status" value="1"/>
</dbReference>
<keyword evidence="2 5" id="KW-0728">SH3 domain</keyword>
<dbReference type="InterPro" id="IPR056372">
    <property type="entry name" value="TPR_DOCK"/>
</dbReference>
<feature type="compositionally biased region" description="Gly residues" evidence="7">
    <location>
        <begin position="1940"/>
        <end position="1949"/>
    </location>
</feature>
<feature type="region of interest" description="Disordered" evidence="7">
    <location>
        <begin position="1823"/>
        <end position="1855"/>
    </location>
</feature>
<gene>
    <name evidence="12" type="ORF">P8C59_005793</name>
</gene>
<feature type="region of interest" description="Disordered" evidence="7">
    <location>
        <begin position="2755"/>
        <end position="2778"/>
    </location>
</feature>
<evidence type="ECO:0000256" key="1">
    <source>
        <dbReference type="ARBA" id="ARBA00004496"/>
    </source>
</evidence>
<feature type="compositionally biased region" description="Acidic residues" evidence="7">
    <location>
        <begin position="2634"/>
        <end position="2644"/>
    </location>
</feature>
<evidence type="ECO:0000313" key="13">
    <source>
        <dbReference type="Proteomes" id="UP001217918"/>
    </source>
</evidence>
<protein>
    <submittedName>
        <fullName evidence="12">Uncharacterized protein</fullName>
    </submittedName>
</protein>
<dbReference type="Pfam" id="PF14429">
    <property type="entry name" value="DOCK-C2"/>
    <property type="match status" value="1"/>
</dbReference>
<proteinExistence type="inferred from homology"/>
<feature type="compositionally biased region" description="Acidic residues" evidence="7">
    <location>
        <begin position="1830"/>
        <end position="1846"/>
    </location>
</feature>
<organism evidence="12 13">
    <name type="scientific">Phyllachora maydis</name>
    <dbReference type="NCBI Taxonomy" id="1825666"/>
    <lineage>
        <taxon>Eukaryota</taxon>
        <taxon>Fungi</taxon>
        <taxon>Dikarya</taxon>
        <taxon>Ascomycota</taxon>
        <taxon>Pezizomycotina</taxon>
        <taxon>Sordariomycetes</taxon>
        <taxon>Sordariomycetidae</taxon>
        <taxon>Phyllachorales</taxon>
        <taxon>Phyllachoraceae</taxon>
        <taxon>Phyllachora</taxon>
    </lineage>
</organism>
<evidence type="ECO:0000256" key="3">
    <source>
        <dbReference type="ARBA" id="ARBA00022490"/>
    </source>
</evidence>
<feature type="region of interest" description="Disordered" evidence="7">
    <location>
        <begin position="420"/>
        <end position="517"/>
    </location>
</feature>
<dbReference type="InterPro" id="IPR016024">
    <property type="entry name" value="ARM-type_fold"/>
</dbReference>
<feature type="domain" description="SH3" evidence="9">
    <location>
        <begin position="7"/>
        <end position="87"/>
    </location>
</feature>
<evidence type="ECO:0000256" key="4">
    <source>
        <dbReference type="ARBA" id="ARBA00022553"/>
    </source>
</evidence>
<dbReference type="GO" id="GO:0005085">
    <property type="term" value="F:guanyl-nucleotide exchange factor activity"/>
    <property type="evidence" value="ECO:0007669"/>
    <property type="project" value="InterPro"/>
</dbReference>
<dbReference type="Gene3D" id="2.60.40.150">
    <property type="entry name" value="C2 domain"/>
    <property type="match status" value="1"/>
</dbReference>
<evidence type="ECO:0000259" key="11">
    <source>
        <dbReference type="PROSITE" id="PS51651"/>
    </source>
</evidence>
<reference evidence="12" key="1">
    <citation type="journal article" date="2023" name="Mol. Plant Microbe Interact.">
        <title>Elucidating the Obligate Nature and Biological Capacity of an Invasive Fungal Corn Pathogen.</title>
        <authorList>
            <person name="MacCready J.S."/>
            <person name="Roggenkamp E.M."/>
            <person name="Gdanetz K."/>
            <person name="Chilvers M.I."/>
        </authorList>
    </citation>
    <scope>NUCLEOTIDE SEQUENCE</scope>
    <source>
        <strain evidence="12">PM02</strain>
    </source>
</reference>
<dbReference type="PANTHER" id="PTHR45653">
    <property type="entry name" value="DEDICATOR OF CYTOKINESIS"/>
    <property type="match status" value="1"/>
</dbReference>
<dbReference type="EMBL" id="JAQQPM010000005">
    <property type="protein sequence ID" value="KAK2071364.1"/>
    <property type="molecule type" value="Genomic_DNA"/>
</dbReference>
<dbReference type="SMART" id="SM00326">
    <property type="entry name" value="SH3"/>
    <property type="match status" value="1"/>
</dbReference>
<feature type="region of interest" description="Disordered" evidence="7">
    <location>
        <begin position="2231"/>
        <end position="2279"/>
    </location>
</feature>
<evidence type="ECO:0000259" key="10">
    <source>
        <dbReference type="PROSITE" id="PS51650"/>
    </source>
</evidence>
<feature type="compositionally biased region" description="Basic and acidic residues" evidence="7">
    <location>
        <begin position="1979"/>
        <end position="1996"/>
    </location>
</feature>
<dbReference type="InterPro" id="IPR001452">
    <property type="entry name" value="SH3_domain"/>
</dbReference>
<feature type="region of interest" description="Disordered" evidence="7">
    <location>
        <begin position="2034"/>
        <end position="2120"/>
    </location>
</feature>
<dbReference type="SUPFAM" id="SSF50044">
    <property type="entry name" value="SH3-domain"/>
    <property type="match status" value="1"/>
</dbReference>
<feature type="signal peptide" evidence="8">
    <location>
        <begin position="1"/>
        <end position="21"/>
    </location>
</feature>
<dbReference type="GO" id="GO:0005886">
    <property type="term" value="C:plasma membrane"/>
    <property type="evidence" value="ECO:0007669"/>
    <property type="project" value="TreeGrafter"/>
</dbReference>
<sequence>MPWQPLPRIAFAVATFPFAAAEPADLPLELGDELYIIEETPDGNWLRGYLVAPPSLLAGLTSVKGQTLEARVFSGIFPRSCVEVREVLGEGDDTEDDGASDDDVAAAATTTTTTTTTTTPPAAPNPREAKLHHAGSDSAKSGLGAAESKRLPKDKASPGLGLGRLSSPVERQPGAPRPLAPVPMLKIGDETPTSESEPLIDEIASCLREWHSTNLHGLLLSRQYAKLDRLSQLITTLNRSRQQFLHNVMTAWEYANLREKTVWDLVRVNKLCGGEVIVRDPKERGRVLTGDDSVVDMTRLQSVMSLLDEPPTQPVELTALHHLMVDVQGFTAATSEAAWLVLYLASRTAGGALTTLSESYIVEVPPGSQTTGRLGRNASIPMRTLFADLSATDIGEVPSAGAELFLVVKIRAPQQVAVADPSSRSGGTAQLAPFAKDAFKPPLTPGSKSVRRSLMWTSKNARPSFSRGNQALDTLSEQPEEPRPWTTAAGPEGSRDGLVPPPRTAGSKGGTRTSTDHQAVHMTMERTVGVGLLRLDPVLKHGEQVEQVIGLWTPSARFASDRPEAGKDWDPMIREVEHSKTGQFDKSRVAERLLVHVQLFDSPDADALIKSTPTVLAGICKTNKMGFTGAPTRPRSDIYVTVDEAMLSRQTLLSRYGGGATSLPSHVHGSSLQVTLEVRRASGERIENCIHTSSNTDATSCWKSVAVERGDPWRQTLKLQVAPEDVRAAHMVLHLADLPGPPFALAYMPLWEQQAFIRDGAHTLLLYKMDANTTMPRPAPGGATGGYLDLAFTARGPDELQADVTGPLAAVRVQSYLCSTRFSQDRVVLGLLKWKEGAKEDIPDLLKRLVFVAEIEVVKLLSDVLDALFGILVEHSGNDEYEDLVFTALVRVLDIVHDRRFDLAPLLDEYAENRFNYPFATPCLVRSFTRLLAKPTEPETARKLRATFKVVRQILKFITHARGQQKLKEAGIGITGSNPGFTRHLRSIFKALDAMMSSTAPVLVGSQTLAVQHFHTWLPELAGLLTAEEIVHIAIDFMDSCAAVKGKLVLYKLVLIINYAKLDIFSHPEKRSALSANTVRWIAPHWGHVDEVTEQWEEQVRLCCSVLASQVEHLGPEIPDYIPKIIQSYLAILATKHKPRNRLSLLFPTQYPFPTRATAEEVTFNEALVELSAVLSALSNSPSGMQLELAEEDLHVVVGNALRVHMSILQGEAFPANWLSVHIFHHKSTMRTLQYLGGILLGGFLPHPDDAENFRTELWKIFFATLLKLVGSPSLALETFPEQKRRAVWKIAGDVREAGAELLRRTWEAIGWESSPEERTRYGLAKMGGYQVQYVPTLVGPIVELCLSVHEGLRRTAVEVLQTMMVSEWTLSEDLSVIQTEMIDGLDLYLKSKPLTESILQKLFVDELVERFRPLSRMPDDPVYLALSDCMATVNEFLDLLITVHSGDGSGEASHMMHRLRLMEFLRDMRKEDIFIRYVHQLAELQAEARNHTEAGLALRLHADLYEWDPIKPTPALAEPPFPAQSHFERRERLYFAMIKHFEDGEAWGSALDAYGELQAQYAHNTFDFAKLARTGRAMATVHEALATRAADRPGLVPKYFKVVFRGLGFPPTLRDRTFIFEGASPAERTAAFTDRLQAQYPSAQVQHVAAAADARLADDPADGDAVLEGQVLHVAPVAPHRDLTHPVFGRARVPAAARDWLVARRPREFAPTSGGRRCTTGPVAGHFAERTVYTTAETFPTILKRSEVVGVRRARLSAQETALERIVRKTAEMAAVERRVTEGDASAETARLLVDAVGISVNPRSESSVVCYRELLPTRAARRGGGEDKDVDDDEQEEEDDDDDGEKAQAVKWDPQETAIKMALIDHAIMLRRCLAMFARSKNEILTRNLTELQKHFESTFSPEIATFSPARDTDLAPTWPGSPRASNSQPPPAVNGTSGSGSGSGGGDDGEEVSTVQPVALQQAERGSKRLSFLSGRKKETQRQQQAHGRDGGGGRKLNGHAAGDENVSASSRSTVAAAAAASNRLSFFRPHSAQHHHQQQKNGEGYTDGVDMDHTMSGAASGMDWVTDSGGHGDSGDWEAVEGRRRGGSETTNGSGGGGGGHGDGAGTGAPNGKASVGGAVRKRLSLLKLRKKTGKAWGDGAMRSLDEDEGVRIWNLTPAATAMYYKDKPMTGLTAAVPALPHVSLRLRFRLTILLLAVCFIWQFSPLSSFLGFSSSSVFPWPAKMGHGGAGAGEHVPPRQSQGLPPTTPKAATPKAAASAASPNTLDEPDATAAGVPAASRDAVAARLRAAEAAVGLPGASKPNAIMDQFMTWRLEATPDYTPPPKPPAKTPQVWAKPPPVVDPFPLLSRYPPPDPSLLRAPAINRPPPVHFPVETPLLIGFTRNWPQLLQCVVSYIAAGWPPEDIYVVENTGVMYSNRDGLLTLQNPFFLNHTQLAMLGVNVLVTPTLLTFAQLQNYYVWTALERQWADFFWSHEDLVVFSFEDQLIPDVGTSDTNTTDNTTPGDPPRTYSLYERAAGVLQALRRPDAPRWAHHFFHYDHLTLVHRDAILDIGGWDTHILFYATDCDMYYRLMWAGYQQAETTIGHIFDVATVLDDVGALLRVPGVEAGFDGDPGPPPPSREREPVDPSVDDEDEDEDVVPTSPWQGPRRHRVPGRPPQAEEEWSVEEEGLDGTDARKREDEKKRWEEKKEWQVRKRAEDAKRREAERRRQEARRKAEEAEAEHVRQVTRYGETYAHLVELSERMASLKSESGGGRNMWQQRQSGGDGEPFHRDPDGFEIGLQRLIETGRIIFSEKWGHRGCDIGAMGYGPEDAWRLEHDWDEQIDGNGAGGPSW</sequence>
<feature type="compositionally biased region" description="Basic and acidic residues" evidence="7">
    <location>
        <begin position="147"/>
        <end position="156"/>
    </location>
</feature>
<accession>A0AAD9I648</accession>
<dbReference type="PROSITE" id="PS51651">
    <property type="entry name" value="DOCKER"/>
    <property type="match status" value="1"/>
</dbReference>
<dbReference type="InterPro" id="IPR032376">
    <property type="entry name" value="DOCK_N"/>
</dbReference>
<evidence type="ECO:0000313" key="12">
    <source>
        <dbReference type="EMBL" id="KAK2071364.1"/>
    </source>
</evidence>
<dbReference type="PROSITE" id="PS50002">
    <property type="entry name" value="SH3"/>
    <property type="match status" value="1"/>
</dbReference>
<dbReference type="Proteomes" id="UP001217918">
    <property type="component" value="Unassembled WGS sequence"/>
</dbReference>
<dbReference type="InterPro" id="IPR043161">
    <property type="entry name" value="DOCK_C_lobe_A"/>
</dbReference>
<comment type="similarity">
    <text evidence="6">Belongs to the DOCK family.</text>
</comment>
<dbReference type="PROSITE" id="PS51650">
    <property type="entry name" value="C2_DOCK"/>
    <property type="match status" value="1"/>
</dbReference>
<dbReference type="GO" id="GO:0007264">
    <property type="term" value="P:small GTPase-mediated signal transduction"/>
    <property type="evidence" value="ECO:0007669"/>
    <property type="project" value="InterPro"/>
</dbReference>
<keyword evidence="3" id="KW-0963">Cytoplasm</keyword>
<feature type="region of interest" description="Disordered" evidence="7">
    <location>
        <begin position="1905"/>
        <end position="2018"/>
    </location>
</feature>
<dbReference type="Gene3D" id="1.20.1270.350">
    <property type="entry name" value="Dedicator of cytokinesis N-terminal subdomain"/>
    <property type="match status" value="1"/>
</dbReference>
<feature type="region of interest" description="Disordered" evidence="7">
    <location>
        <begin position="2610"/>
        <end position="2711"/>
    </location>
</feature>